<evidence type="ECO:0000313" key="3">
    <source>
        <dbReference type="EMBL" id="UMB67785.1"/>
    </source>
</evidence>
<evidence type="ECO:0000313" key="4">
    <source>
        <dbReference type="Proteomes" id="UP001055336"/>
    </source>
</evidence>
<evidence type="ECO:0000259" key="2">
    <source>
        <dbReference type="Pfam" id="PF05305"/>
    </source>
</evidence>
<dbReference type="Pfam" id="PF05305">
    <property type="entry name" value="DUF732"/>
    <property type="match status" value="1"/>
</dbReference>
<accession>A0ABY3VEC2</accession>
<keyword evidence="1" id="KW-0732">Signal</keyword>
<sequence length="98" mass="10101">MRHNNRNGHSVFRASLLTAGAAIVATLTLAAPAHAATIDSRYDICAALRNGTSLAAIETTLEASGYNATNAGVLTGTTIRQHCPDQVANATAQAQVAR</sequence>
<dbReference type="EMBL" id="CP092488">
    <property type="protein sequence ID" value="UMB67785.1"/>
    <property type="molecule type" value="Genomic_DNA"/>
</dbReference>
<feature type="chain" id="PRO_5047389906" description="DUF732 domain-containing protein" evidence="1">
    <location>
        <begin position="36"/>
        <end position="98"/>
    </location>
</feature>
<dbReference type="RefSeq" id="WP_240258249.1">
    <property type="nucleotide sequence ID" value="NZ_CP092488.2"/>
</dbReference>
<reference evidence="3" key="1">
    <citation type="submission" date="2022-08" db="EMBL/GenBank/DDBJ databases">
        <title>Whole genome sequencing of non-tuberculosis mycobacteria type-strains.</title>
        <authorList>
            <person name="Igarashi Y."/>
            <person name="Osugi A."/>
            <person name="Mitarai S."/>
        </authorList>
    </citation>
    <scope>NUCLEOTIDE SEQUENCE</scope>
    <source>
        <strain evidence="3">DSM 45127</strain>
    </source>
</reference>
<proteinExistence type="predicted"/>
<name>A0ABY3VEC2_9MYCO</name>
<keyword evidence="4" id="KW-1185">Reference proteome</keyword>
<dbReference type="Proteomes" id="UP001055336">
    <property type="component" value="Chromosome"/>
</dbReference>
<feature type="signal peptide" evidence="1">
    <location>
        <begin position="1"/>
        <end position="35"/>
    </location>
</feature>
<feature type="domain" description="DUF732" evidence="2">
    <location>
        <begin position="31"/>
        <end position="85"/>
    </location>
</feature>
<organism evidence="3 4">
    <name type="scientific">Mycobacterium paraterrae</name>
    <dbReference type="NCBI Taxonomy" id="577492"/>
    <lineage>
        <taxon>Bacteria</taxon>
        <taxon>Bacillati</taxon>
        <taxon>Actinomycetota</taxon>
        <taxon>Actinomycetes</taxon>
        <taxon>Mycobacteriales</taxon>
        <taxon>Mycobacteriaceae</taxon>
        <taxon>Mycobacterium</taxon>
    </lineage>
</organism>
<dbReference type="InterPro" id="IPR007969">
    <property type="entry name" value="DUF732"/>
</dbReference>
<evidence type="ECO:0000256" key="1">
    <source>
        <dbReference type="SAM" id="SignalP"/>
    </source>
</evidence>
<protein>
    <recommendedName>
        <fullName evidence="2">DUF732 domain-containing protein</fullName>
    </recommendedName>
</protein>
<gene>
    <name evidence="3" type="ORF">MKK62_14935</name>
</gene>